<evidence type="ECO:0000256" key="3">
    <source>
        <dbReference type="ARBA" id="ARBA00022692"/>
    </source>
</evidence>
<feature type="transmembrane region" description="Helical" evidence="6">
    <location>
        <begin position="767"/>
        <end position="786"/>
    </location>
</feature>
<reference evidence="8" key="1">
    <citation type="submission" date="2020-11" db="EMBL/GenBank/DDBJ databases">
        <title>Sequencing the genomes of 1000 actinobacteria strains.</title>
        <authorList>
            <person name="Klenk H.-P."/>
        </authorList>
    </citation>
    <scope>NUCLEOTIDE SEQUENCE</scope>
    <source>
        <strain evidence="8">DSM 43175</strain>
    </source>
</reference>
<feature type="transmembrane region" description="Helical" evidence="6">
    <location>
        <begin position="287"/>
        <end position="310"/>
    </location>
</feature>
<dbReference type="Proteomes" id="UP000614047">
    <property type="component" value="Unassembled WGS sequence"/>
</dbReference>
<feature type="transmembrane region" description="Helical" evidence="6">
    <location>
        <begin position="373"/>
        <end position="394"/>
    </location>
</feature>
<keyword evidence="9" id="KW-1185">Reference proteome</keyword>
<evidence type="ECO:0000256" key="5">
    <source>
        <dbReference type="ARBA" id="ARBA00023136"/>
    </source>
</evidence>
<proteinExistence type="predicted"/>
<evidence type="ECO:0000313" key="8">
    <source>
        <dbReference type="EMBL" id="MBG6090310.1"/>
    </source>
</evidence>
<feature type="transmembrane region" description="Helical" evidence="6">
    <location>
        <begin position="232"/>
        <end position="254"/>
    </location>
</feature>
<feature type="domain" description="ABC3 transporter permease C-terminal" evidence="7">
    <location>
        <begin position="683"/>
        <end position="793"/>
    </location>
</feature>
<feature type="transmembrane region" description="Helical" evidence="6">
    <location>
        <begin position="681"/>
        <end position="704"/>
    </location>
</feature>
<feature type="domain" description="ABC3 transporter permease C-terminal" evidence="7">
    <location>
        <begin position="236"/>
        <end position="355"/>
    </location>
</feature>
<dbReference type="PROSITE" id="PS51257">
    <property type="entry name" value="PROKAR_LIPOPROTEIN"/>
    <property type="match status" value="1"/>
</dbReference>
<feature type="transmembrane region" description="Helical" evidence="6">
    <location>
        <begin position="400"/>
        <end position="423"/>
    </location>
</feature>
<protein>
    <submittedName>
        <fullName evidence="8">ABC transport system permease protein</fullName>
    </submittedName>
</protein>
<dbReference type="PANTHER" id="PTHR30287:SF1">
    <property type="entry name" value="INNER MEMBRANE PROTEIN"/>
    <property type="match status" value="1"/>
</dbReference>
<dbReference type="EMBL" id="JADOUA010000001">
    <property type="protein sequence ID" value="MBG6090310.1"/>
    <property type="molecule type" value="Genomic_DNA"/>
</dbReference>
<keyword evidence="4 6" id="KW-1133">Transmembrane helix</keyword>
<evidence type="ECO:0000256" key="1">
    <source>
        <dbReference type="ARBA" id="ARBA00004651"/>
    </source>
</evidence>
<dbReference type="PANTHER" id="PTHR30287">
    <property type="entry name" value="MEMBRANE COMPONENT OF PREDICTED ABC SUPERFAMILY METABOLITE UPTAKE TRANSPORTER"/>
    <property type="match status" value="1"/>
</dbReference>
<evidence type="ECO:0000259" key="7">
    <source>
        <dbReference type="Pfam" id="PF02687"/>
    </source>
</evidence>
<keyword evidence="5 6" id="KW-0472">Membrane</keyword>
<comment type="subcellular location">
    <subcellularLocation>
        <location evidence="1">Cell membrane</location>
        <topology evidence="1">Multi-pass membrane protein</topology>
    </subcellularLocation>
</comment>
<evidence type="ECO:0000256" key="6">
    <source>
        <dbReference type="SAM" id="Phobius"/>
    </source>
</evidence>
<keyword evidence="2" id="KW-1003">Cell membrane</keyword>
<dbReference type="AlphaFoldDB" id="A0A931DHS9"/>
<accession>A0A931DHS9</accession>
<sequence length="800" mass="80836">MKARYGIFLVLAFAAALIGCCGVLLESALRAHAPADRYAGAAAVVTGPREVSQRVRLLGSEEETQRRPVTERPRVPAAAAERLRAVPGVRDVVADVSFPVTATGGTALTGHGWSALARLQQGRAPRSPGEVALAAGAGPRVGQRALLQIGGAPQPFTVTGLVASGAYFEPRTAAALSGRPGQADALVVLAGGPVDAGRLRAAVPGLTVATGAERGDAEDVAVAAARPDMIDMAASLATLAVMMVLLVGGGLIALSIRERGRELALLRAVGATPRQVRAGIVRENVRLAVWAGLVGGILSLPLGTALHAAMIGRDVLPEGFGLSLSPAPPLAALLVVPVAAAVSALLASLRLSRIRPVQALGEAAAERGGPPRWRVITGVVFLVLGVNALGASALTSGPGAVASVGGLVISLIVATAFLSPVIARGGVRVLGGPARRLDPVAGRLAAHAAGAATLRAGSVLTPVALAVAFAGTQLFVHSTVVGATDEQARAATRADQVVVSAGPGLPAEVARAVRATPGVTAATAVRGTTVVMAVRELGEQQLRSLPARGVSPEGLERTTDPGVVSGRLDGLRGGAVALSRDVAGGIRVGQAVPLRLADGTAIRPRVAAIYERGLGLGDVLLPRDLVAAHSSSPLDDHVLVRGRADLRPVAARYAGAGVVTAEAFAADRSRGLRLEGFMTRVVTAAVTGFVVIGLVTTLALATAARRREFALLRLAGATRRQVLRSLRLEAAIVLGTGAATGSLIAAVTLMSFATAVTGLPLPWVPPLPAALILIVVGGSGAAAMILPARVLLRRESPEAP</sequence>
<organism evidence="8 9">
    <name type="scientific">Actinomadura viridis</name>
    <dbReference type="NCBI Taxonomy" id="58110"/>
    <lineage>
        <taxon>Bacteria</taxon>
        <taxon>Bacillati</taxon>
        <taxon>Actinomycetota</taxon>
        <taxon>Actinomycetes</taxon>
        <taxon>Streptosporangiales</taxon>
        <taxon>Thermomonosporaceae</taxon>
        <taxon>Actinomadura</taxon>
    </lineage>
</organism>
<dbReference type="RefSeq" id="WP_197012786.1">
    <property type="nucleotide sequence ID" value="NZ_BAABES010000028.1"/>
</dbReference>
<comment type="caution">
    <text evidence="8">The sequence shown here is derived from an EMBL/GenBank/DDBJ whole genome shotgun (WGS) entry which is preliminary data.</text>
</comment>
<feature type="transmembrane region" description="Helical" evidence="6">
    <location>
        <begin position="730"/>
        <end position="755"/>
    </location>
</feature>
<feature type="transmembrane region" description="Helical" evidence="6">
    <location>
        <begin position="330"/>
        <end position="352"/>
    </location>
</feature>
<name>A0A931DHS9_9ACTN</name>
<dbReference type="GO" id="GO:0005886">
    <property type="term" value="C:plasma membrane"/>
    <property type="evidence" value="ECO:0007669"/>
    <property type="project" value="UniProtKB-SubCell"/>
</dbReference>
<evidence type="ECO:0000256" key="4">
    <source>
        <dbReference type="ARBA" id="ARBA00022989"/>
    </source>
</evidence>
<gene>
    <name evidence="8" type="ORF">IW256_004423</name>
</gene>
<dbReference type="Pfam" id="PF02687">
    <property type="entry name" value="FtsX"/>
    <property type="match status" value="2"/>
</dbReference>
<keyword evidence="3 6" id="KW-0812">Transmembrane</keyword>
<dbReference type="InterPro" id="IPR003838">
    <property type="entry name" value="ABC3_permease_C"/>
</dbReference>
<dbReference type="InterPro" id="IPR038766">
    <property type="entry name" value="Membrane_comp_ABC_pdt"/>
</dbReference>
<evidence type="ECO:0000313" key="9">
    <source>
        <dbReference type="Proteomes" id="UP000614047"/>
    </source>
</evidence>
<evidence type="ECO:0000256" key="2">
    <source>
        <dbReference type="ARBA" id="ARBA00022475"/>
    </source>
</evidence>